<keyword evidence="3" id="KW-0547">Nucleotide-binding</keyword>
<keyword evidence="7" id="KW-1185">Reference proteome</keyword>
<dbReference type="Gene3D" id="3.40.50.300">
    <property type="entry name" value="P-loop containing nucleotide triphosphate hydrolases"/>
    <property type="match status" value="1"/>
</dbReference>
<organism evidence="6 7">
    <name type="scientific">Baia soyae</name>
    <dbReference type="NCBI Taxonomy" id="1544746"/>
    <lineage>
        <taxon>Bacteria</taxon>
        <taxon>Bacillati</taxon>
        <taxon>Bacillota</taxon>
        <taxon>Bacilli</taxon>
        <taxon>Bacillales</taxon>
        <taxon>Thermoactinomycetaceae</taxon>
        <taxon>Baia</taxon>
    </lineage>
</organism>
<dbReference type="PROSITE" id="PS00211">
    <property type="entry name" value="ABC_TRANSPORTER_1"/>
    <property type="match status" value="1"/>
</dbReference>
<dbReference type="PANTHER" id="PTHR42798:SF7">
    <property type="entry name" value="ALPHA-D-RIBOSE 1-METHYLPHOSPHONATE 5-TRIPHOSPHATE SYNTHASE SUBUNIT PHNL"/>
    <property type="match status" value="1"/>
</dbReference>
<evidence type="ECO:0000256" key="2">
    <source>
        <dbReference type="ARBA" id="ARBA00022448"/>
    </source>
</evidence>
<evidence type="ECO:0000259" key="5">
    <source>
        <dbReference type="PROSITE" id="PS50893"/>
    </source>
</evidence>
<dbReference type="Proteomes" id="UP000294746">
    <property type="component" value="Unassembled WGS sequence"/>
</dbReference>
<name>A0A4R2RMM6_9BACL</name>
<dbReference type="Pfam" id="PF00005">
    <property type="entry name" value="ABC_tran"/>
    <property type="match status" value="1"/>
</dbReference>
<reference evidence="6 7" key="1">
    <citation type="submission" date="2019-03" db="EMBL/GenBank/DDBJ databases">
        <title>Genomic Encyclopedia of Type Strains, Phase IV (KMG-IV): sequencing the most valuable type-strain genomes for metagenomic binning, comparative biology and taxonomic classification.</title>
        <authorList>
            <person name="Goeker M."/>
        </authorList>
    </citation>
    <scope>NUCLEOTIDE SEQUENCE [LARGE SCALE GENOMIC DNA]</scope>
    <source>
        <strain evidence="6 7">DSM 46831</strain>
    </source>
</reference>
<dbReference type="FunFam" id="3.40.50.300:FF:000032">
    <property type="entry name" value="Export ABC transporter ATP-binding protein"/>
    <property type="match status" value="1"/>
</dbReference>
<dbReference type="InterPro" id="IPR003439">
    <property type="entry name" value="ABC_transporter-like_ATP-bd"/>
</dbReference>
<dbReference type="SMART" id="SM00382">
    <property type="entry name" value="AAA"/>
    <property type="match status" value="1"/>
</dbReference>
<dbReference type="GO" id="GO:0098796">
    <property type="term" value="C:membrane protein complex"/>
    <property type="evidence" value="ECO:0007669"/>
    <property type="project" value="UniProtKB-ARBA"/>
</dbReference>
<evidence type="ECO:0000313" key="7">
    <source>
        <dbReference type="Proteomes" id="UP000294746"/>
    </source>
</evidence>
<comment type="caution">
    <text evidence="6">The sequence shown here is derived from an EMBL/GenBank/DDBJ whole genome shotgun (WGS) entry which is preliminary data.</text>
</comment>
<evidence type="ECO:0000256" key="3">
    <source>
        <dbReference type="ARBA" id="ARBA00022741"/>
    </source>
</evidence>
<comment type="similarity">
    <text evidence="1">Belongs to the ABC transporter superfamily.</text>
</comment>
<dbReference type="EMBL" id="SLXV01000041">
    <property type="protein sequence ID" value="TCP64274.1"/>
    <property type="molecule type" value="Genomic_DNA"/>
</dbReference>
<dbReference type="InterPro" id="IPR017911">
    <property type="entry name" value="MacB-like_ATP-bd"/>
</dbReference>
<keyword evidence="4 6" id="KW-0067">ATP-binding</keyword>
<dbReference type="InterPro" id="IPR027417">
    <property type="entry name" value="P-loop_NTPase"/>
</dbReference>
<gene>
    <name evidence="6" type="ORF">EDD57_1412</name>
</gene>
<dbReference type="InterPro" id="IPR017871">
    <property type="entry name" value="ABC_transporter-like_CS"/>
</dbReference>
<dbReference type="AlphaFoldDB" id="A0A4R2RMM6"/>
<dbReference type="PANTHER" id="PTHR42798">
    <property type="entry name" value="LIPOPROTEIN-RELEASING SYSTEM ATP-BINDING PROTEIN LOLD"/>
    <property type="match status" value="1"/>
</dbReference>
<proteinExistence type="inferred from homology"/>
<protein>
    <submittedName>
        <fullName evidence="6">Putative ABC transport system ATP-binding protein</fullName>
    </submittedName>
</protein>
<evidence type="ECO:0000313" key="6">
    <source>
        <dbReference type="EMBL" id="TCP64274.1"/>
    </source>
</evidence>
<dbReference type="PROSITE" id="PS50893">
    <property type="entry name" value="ABC_TRANSPORTER_2"/>
    <property type="match status" value="1"/>
</dbReference>
<evidence type="ECO:0000256" key="4">
    <source>
        <dbReference type="ARBA" id="ARBA00022840"/>
    </source>
</evidence>
<dbReference type="CDD" id="cd03255">
    <property type="entry name" value="ABC_MJ0796_LolCDE_FtsE"/>
    <property type="match status" value="1"/>
</dbReference>
<accession>A0A4R2RMM6</accession>
<evidence type="ECO:0000256" key="1">
    <source>
        <dbReference type="ARBA" id="ARBA00005417"/>
    </source>
</evidence>
<dbReference type="RefSeq" id="WP_131849604.1">
    <property type="nucleotide sequence ID" value="NZ_SLXV01000041.1"/>
</dbReference>
<dbReference type="InterPro" id="IPR003593">
    <property type="entry name" value="AAA+_ATPase"/>
</dbReference>
<feature type="domain" description="ABC transporter" evidence="5">
    <location>
        <begin position="4"/>
        <end position="242"/>
    </location>
</feature>
<keyword evidence="2" id="KW-0813">Transport</keyword>
<sequence>MGMLEIQKLSKIYNGKVSTRALNNIDLSIEQGEFVGIMGASGSGKTTLLNMVSTIDTPSSGKILINNQNPHQMKKNQLAQFRRRQLGFVFQDFNLLDTLTIAENIVLPLTLEKKSLREMDQKLKAVAEKLGIVEILNKRTYEVSGGQRQRAAIARATIHSPVLLLADEPTGALDSKSSRNVMEMMEKINQTDGTTTMLVTHDPLAASYCHRVVFIKDGELYNEIHRGQNRQEFFQEIIDMLSFLGGNAHELSAVRV</sequence>
<dbReference type="GO" id="GO:0016887">
    <property type="term" value="F:ATP hydrolysis activity"/>
    <property type="evidence" value="ECO:0007669"/>
    <property type="project" value="InterPro"/>
</dbReference>
<dbReference type="SUPFAM" id="SSF52540">
    <property type="entry name" value="P-loop containing nucleoside triphosphate hydrolases"/>
    <property type="match status" value="1"/>
</dbReference>
<dbReference type="OrthoDB" id="9802264at2"/>
<dbReference type="GO" id="GO:0022857">
    <property type="term" value="F:transmembrane transporter activity"/>
    <property type="evidence" value="ECO:0007669"/>
    <property type="project" value="UniProtKB-ARBA"/>
</dbReference>
<dbReference type="GO" id="GO:0005524">
    <property type="term" value="F:ATP binding"/>
    <property type="evidence" value="ECO:0007669"/>
    <property type="project" value="UniProtKB-KW"/>
</dbReference>